<dbReference type="InterPro" id="IPR029032">
    <property type="entry name" value="AhpD-like"/>
</dbReference>
<dbReference type="NCBIfam" id="TIGR00778">
    <property type="entry name" value="ahpD_dom"/>
    <property type="match status" value="1"/>
</dbReference>
<keyword evidence="3" id="KW-1185">Reference proteome</keyword>
<dbReference type="PANTHER" id="PTHR34846:SF7">
    <property type="entry name" value="BLL7811 PROTEIN"/>
    <property type="match status" value="1"/>
</dbReference>
<dbReference type="InterPro" id="IPR004675">
    <property type="entry name" value="AhpD_core"/>
</dbReference>
<dbReference type="Proteomes" id="UP001296706">
    <property type="component" value="Unassembled WGS sequence"/>
</dbReference>
<reference evidence="2 3" key="1">
    <citation type="submission" date="2020-04" db="EMBL/GenBank/DDBJ databases">
        <authorList>
            <person name="Klaysubun C."/>
            <person name="Duangmal K."/>
            <person name="Lipun K."/>
        </authorList>
    </citation>
    <scope>NUCLEOTIDE SEQUENCE [LARGE SCALE GENOMIC DNA]</scope>
    <source>
        <strain evidence="2 3">JCM 11839</strain>
    </source>
</reference>
<gene>
    <name evidence="2" type="ORF">HF577_02775</name>
</gene>
<organism evidence="2 3">
    <name type="scientific">Pseudonocardia xinjiangensis</name>
    <dbReference type="NCBI Taxonomy" id="75289"/>
    <lineage>
        <taxon>Bacteria</taxon>
        <taxon>Bacillati</taxon>
        <taxon>Actinomycetota</taxon>
        <taxon>Actinomycetes</taxon>
        <taxon>Pseudonocardiales</taxon>
        <taxon>Pseudonocardiaceae</taxon>
        <taxon>Pseudonocardia</taxon>
    </lineage>
</organism>
<evidence type="ECO:0000313" key="3">
    <source>
        <dbReference type="Proteomes" id="UP001296706"/>
    </source>
</evidence>
<evidence type="ECO:0000259" key="1">
    <source>
        <dbReference type="Pfam" id="PF02627"/>
    </source>
</evidence>
<dbReference type="Pfam" id="PF02627">
    <property type="entry name" value="CMD"/>
    <property type="match status" value="1"/>
</dbReference>
<dbReference type="PANTHER" id="PTHR34846">
    <property type="entry name" value="4-CARBOXYMUCONOLACTONE DECARBOXYLASE FAMILY PROTEIN (AFU_ORTHOLOGUE AFUA_6G11590)"/>
    <property type="match status" value="1"/>
</dbReference>
<comment type="caution">
    <text evidence="2">The sequence shown here is derived from an EMBL/GenBank/DDBJ whole genome shotgun (WGS) entry which is preliminary data.</text>
</comment>
<accession>A0ABX1R8P4</accession>
<evidence type="ECO:0000313" key="2">
    <source>
        <dbReference type="EMBL" id="NMH76034.1"/>
    </source>
</evidence>
<protein>
    <submittedName>
        <fullName evidence="2">Carboxymuconolactone decarboxylase family protein</fullName>
    </submittedName>
</protein>
<dbReference type="EMBL" id="JAAXKY010000004">
    <property type="protein sequence ID" value="NMH76034.1"/>
    <property type="molecule type" value="Genomic_DNA"/>
</dbReference>
<feature type="domain" description="Carboxymuconolactone decarboxylase-like" evidence="1">
    <location>
        <begin position="13"/>
        <end position="94"/>
    </location>
</feature>
<dbReference type="InterPro" id="IPR003779">
    <property type="entry name" value="CMD-like"/>
</dbReference>
<dbReference type="SUPFAM" id="SSF69118">
    <property type="entry name" value="AhpD-like"/>
    <property type="match status" value="1"/>
</dbReference>
<name>A0ABX1R8P4_9PSEU</name>
<dbReference type="Gene3D" id="1.20.1290.10">
    <property type="entry name" value="AhpD-like"/>
    <property type="match status" value="1"/>
</dbReference>
<dbReference type="RefSeq" id="WP_169394104.1">
    <property type="nucleotide sequence ID" value="NZ_BAAAJH010000015.1"/>
</dbReference>
<sequence>MTARMKNPALVLPDAMTGIQHLLTATSRSNVPGSTLELVALRASQINGCSACVVGHVQVLEKAGETAERLATVAVWRDAPFFTDAERAALALAECATRLADHPGESVPDEVWDAAGEHYDEQQLAGIVLMIATINFFNRLNVTVKEPADNPSWA</sequence>
<proteinExistence type="predicted"/>